<dbReference type="GO" id="GO:0032259">
    <property type="term" value="P:methylation"/>
    <property type="evidence" value="ECO:0007669"/>
    <property type="project" value="UniProtKB-KW"/>
</dbReference>
<evidence type="ECO:0000259" key="5">
    <source>
        <dbReference type="Pfam" id="PF00891"/>
    </source>
</evidence>
<dbReference type="GeneID" id="64969627"/>
<feature type="active site" description="Proton acceptor" evidence="4">
    <location>
        <position position="288"/>
    </location>
</feature>
<dbReference type="PANTHER" id="PTHR43712:SF1">
    <property type="entry name" value="HYPOTHETICAL O-METHYLTRANSFERASE (EUROFUNG)-RELATED"/>
    <property type="match status" value="1"/>
</dbReference>
<sequence>MDAIFRQIKDEYASADQNGKRQIQGYIRELQVGFYSDWDVVMRLSSGPLQVALTKIAIDLDIFRILKESERPVALAELAEKTGAAPRLLGRILRSQAAFGLIKETGPQEYTSSAFTDVFINPDAAGTIAQLFDISGPCTQALPDYLAESGYKEIVSNKECPFQKAFNTNQTLFEWMPQHPKHMKSLGHLMALQRPEIWVDHFPVLEQLGDFPSAENTLMVDIGGGFGQQSKALRAKFPDLPGKVIVQDIPQTLAAAQPAEGVEFVEHNFFEPQPVHGAKFYYLRHVFHDWPDQQCIKILKQIIPALGPESRILIDEVVIPATGVPWQAAFMDLLMMDSLGAIERTRVEWEELLGQAGLEIIESYQYDGKEQAIFVVVPK</sequence>
<proteinExistence type="predicted"/>
<dbReference type="AlphaFoldDB" id="A0A7R7XDW1"/>
<evidence type="ECO:0000256" key="4">
    <source>
        <dbReference type="PIRSR" id="PIRSR005739-1"/>
    </source>
</evidence>
<dbReference type="InterPro" id="IPR036388">
    <property type="entry name" value="WH-like_DNA-bd_sf"/>
</dbReference>
<keyword evidence="8" id="KW-1185">Reference proteome</keyword>
<evidence type="ECO:0008006" key="9">
    <source>
        <dbReference type="Google" id="ProtNLM"/>
    </source>
</evidence>
<name>A0A7R7XDW1_9EURO</name>
<dbReference type="RefSeq" id="XP_041551816.1">
    <property type="nucleotide sequence ID" value="XM_041698653.1"/>
</dbReference>
<keyword evidence="3" id="KW-0949">S-adenosyl-L-methionine</keyword>
<protein>
    <recommendedName>
        <fullName evidence="9">Demethylsterigmatocystin 6-O-methyltransferase</fullName>
    </recommendedName>
</protein>
<dbReference type="KEGG" id="apuu:APUU_20054A"/>
<accession>A0A7R7XDW1</accession>
<feature type="domain" description="O-methyltransferase dimerisation" evidence="6">
    <location>
        <begin position="54"/>
        <end position="119"/>
    </location>
</feature>
<dbReference type="PANTHER" id="PTHR43712">
    <property type="entry name" value="PUTATIVE (AFU_ORTHOLOGUE AFUA_4G14580)-RELATED"/>
    <property type="match status" value="1"/>
</dbReference>
<dbReference type="Pfam" id="PF00891">
    <property type="entry name" value="Methyltransf_2"/>
    <property type="match status" value="1"/>
</dbReference>
<dbReference type="Proteomes" id="UP000654913">
    <property type="component" value="Chromosome 2"/>
</dbReference>
<feature type="domain" description="O-methyltransferase C-terminal" evidence="5">
    <location>
        <begin position="158"/>
        <end position="358"/>
    </location>
</feature>
<dbReference type="InterPro" id="IPR029063">
    <property type="entry name" value="SAM-dependent_MTases_sf"/>
</dbReference>
<dbReference type="GO" id="GO:0044550">
    <property type="term" value="P:secondary metabolite biosynthetic process"/>
    <property type="evidence" value="ECO:0007669"/>
    <property type="project" value="UniProtKB-ARBA"/>
</dbReference>
<dbReference type="PROSITE" id="PS51683">
    <property type="entry name" value="SAM_OMT_II"/>
    <property type="match status" value="1"/>
</dbReference>
<evidence type="ECO:0000313" key="8">
    <source>
        <dbReference type="Proteomes" id="UP000654913"/>
    </source>
</evidence>
<dbReference type="Gene3D" id="1.10.10.10">
    <property type="entry name" value="Winged helix-like DNA-binding domain superfamily/Winged helix DNA-binding domain"/>
    <property type="match status" value="1"/>
</dbReference>
<dbReference type="GO" id="GO:0008171">
    <property type="term" value="F:O-methyltransferase activity"/>
    <property type="evidence" value="ECO:0007669"/>
    <property type="project" value="InterPro"/>
</dbReference>
<dbReference type="Gene3D" id="3.40.50.150">
    <property type="entry name" value="Vaccinia Virus protein VP39"/>
    <property type="match status" value="1"/>
</dbReference>
<gene>
    <name evidence="7" type="ORF">APUU_20054A</name>
</gene>
<dbReference type="OrthoDB" id="2410195at2759"/>
<keyword evidence="1" id="KW-0489">Methyltransferase</keyword>
<dbReference type="InterPro" id="IPR036390">
    <property type="entry name" value="WH_DNA-bd_sf"/>
</dbReference>
<keyword evidence="2" id="KW-0808">Transferase</keyword>
<dbReference type="Pfam" id="PF08100">
    <property type="entry name" value="Dimerisation"/>
    <property type="match status" value="1"/>
</dbReference>
<dbReference type="SUPFAM" id="SSF46785">
    <property type="entry name" value="Winged helix' DNA-binding domain"/>
    <property type="match status" value="1"/>
</dbReference>
<evidence type="ECO:0000313" key="7">
    <source>
        <dbReference type="EMBL" id="BCS19622.1"/>
    </source>
</evidence>
<dbReference type="GO" id="GO:0046983">
    <property type="term" value="F:protein dimerization activity"/>
    <property type="evidence" value="ECO:0007669"/>
    <property type="project" value="InterPro"/>
</dbReference>
<evidence type="ECO:0000256" key="2">
    <source>
        <dbReference type="ARBA" id="ARBA00022679"/>
    </source>
</evidence>
<dbReference type="InterPro" id="IPR001077">
    <property type="entry name" value="COMT_C"/>
</dbReference>
<evidence type="ECO:0000259" key="6">
    <source>
        <dbReference type="Pfam" id="PF08100"/>
    </source>
</evidence>
<dbReference type="InterPro" id="IPR016461">
    <property type="entry name" value="COMT-like"/>
</dbReference>
<dbReference type="SUPFAM" id="SSF53335">
    <property type="entry name" value="S-adenosyl-L-methionine-dependent methyltransferases"/>
    <property type="match status" value="1"/>
</dbReference>
<reference evidence="7" key="1">
    <citation type="submission" date="2021-01" db="EMBL/GenBank/DDBJ databases">
        <authorList>
            <consortium name="Aspergillus puulaauensis MK2 genome sequencing consortium"/>
            <person name="Kazuki M."/>
            <person name="Futagami T."/>
        </authorList>
    </citation>
    <scope>NUCLEOTIDE SEQUENCE</scope>
    <source>
        <strain evidence="7">MK2</strain>
    </source>
</reference>
<evidence type="ECO:0000256" key="3">
    <source>
        <dbReference type="ARBA" id="ARBA00022691"/>
    </source>
</evidence>
<evidence type="ECO:0000256" key="1">
    <source>
        <dbReference type="ARBA" id="ARBA00022603"/>
    </source>
</evidence>
<dbReference type="PIRSF" id="PIRSF005739">
    <property type="entry name" value="O-mtase"/>
    <property type="match status" value="1"/>
</dbReference>
<reference evidence="7" key="2">
    <citation type="submission" date="2021-02" db="EMBL/GenBank/DDBJ databases">
        <title>Aspergillus puulaauensis MK2 genome sequence.</title>
        <authorList>
            <person name="Futagami T."/>
            <person name="Mori K."/>
            <person name="Kadooka C."/>
            <person name="Tanaka T."/>
        </authorList>
    </citation>
    <scope>NUCLEOTIDE SEQUENCE</scope>
    <source>
        <strain evidence="7">MK2</strain>
    </source>
</reference>
<dbReference type="EMBL" id="AP024444">
    <property type="protein sequence ID" value="BCS19622.1"/>
    <property type="molecule type" value="Genomic_DNA"/>
</dbReference>
<dbReference type="InterPro" id="IPR012967">
    <property type="entry name" value="COMT_dimerisation"/>
</dbReference>
<organism evidence="7 8">
    <name type="scientific">Aspergillus puulaauensis</name>
    <dbReference type="NCBI Taxonomy" id="1220207"/>
    <lineage>
        <taxon>Eukaryota</taxon>
        <taxon>Fungi</taxon>
        <taxon>Dikarya</taxon>
        <taxon>Ascomycota</taxon>
        <taxon>Pezizomycotina</taxon>
        <taxon>Eurotiomycetes</taxon>
        <taxon>Eurotiomycetidae</taxon>
        <taxon>Eurotiales</taxon>
        <taxon>Aspergillaceae</taxon>
        <taxon>Aspergillus</taxon>
    </lineage>
</organism>